<sequence length="63" mass="7346">MFIYFLVARFVVKRIMGVSSLRERKLSDGTRIDIDSRGRLRGGQDRRERDLRCCGPIDIRVSC</sequence>
<accession>A0A0B1SIP1</accession>
<protein>
    <submittedName>
        <fullName evidence="1">Uncharacterized protein</fullName>
    </submittedName>
</protein>
<evidence type="ECO:0000313" key="2">
    <source>
        <dbReference type="Proteomes" id="UP000053660"/>
    </source>
</evidence>
<dbReference type="AlphaFoldDB" id="A0A0B1SIP1"/>
<keyword evidence="2" id="KW-1185">Reference proteome</keyword>
<proteinExistence type="predicted"/>
<evidence type="ECO:0000313" key="1">
    <source>
        <dbReference type="EMBL" id="KHJ83070.1"/>
    </source>
</evidence>
<reference evidence="1 2" key="1">
    <citation type="submission" date="2014-03" db="EMBL/GenBank/DDBJ databases">
        <title>Draft genome of the hookworm Oesophagostomum dentatum.</title>
        <authorList>
            <person name="Mitreva M."/>
        </authorList>
    </citation>
    <scope>NUCLEOTIDE SEQUENCE [LARGE SCALE GENOMIC DNA]</scope>
    <source>
        <strain evidence="1 2">OD-Hann</strain>
    </source>
</reference>
<organism evidence="1 2">
    <name type="scientific">Oesophagostomum dentatum</name>
    <name type="common">Nodular worm</name>
    <dbReference type="NCBI Taxonomy" id="61180"/>
    <lineage>
        <taxon>Eukaryota</taxon>
        <taxon>Metazoa</taxon>
        <taxon>Ecdysozoa</taxon>
        <taxon>Nematoda</taxon>
        <taxon>Chromadorea</taxon>
        <taxon>Rhabditida</taxon>
        <taxon>Rhabditina</taxon>
        <taxon>Rhabditomorpha</taxon>
        <taxon>Strongyloidea</taxon>
        <taxon>Strongylidae</taxon>
        <taxon>Oesophagostomum</taxon>
    </lineage>
</organism>
<dbReference type="Proteomes" id="UP000053660">
    <property type="component" value="Unassembled WGS sequence"/>
</dbReference>
<name>A0A0B1SIP1_OESDE</name>
<dbReference type="EMBL" id="KN575352">
    <property type="protein sequence ID" value="KHJ83070.1"/>
    <property type="molecule type" value="Genomic_DNA"/>
</dbReference>
<gene>
    <name evidence="1" type="ORF">OESDEN_17234</name>
</gene>